<dbReference type="AlphaFoldDB" id="A0A377G8N4"/>
<name>A0A377G8N4_9GAMM</name>
<protein>
    <submittedName>
        <fullName evidence="5">Poly-beta-hydroxybutyrate polymerase</fullName>
        <ecNumber evidence="5">2.3.1.-</ecNumber>
    </submittedName>
</protein>
<sequence>MVKLQRELVMSKSKIKYSKPAEKAQKPLSTDLEANDYEGISFDRLFHATLSQFSTWLSPGTLIMSFADWLIYLFFAPAKRADLNKDALKKLGYLLLYIQQQSQGKCEPCIEVRQTDHRFQNELWSAFPFNIYTQSFLLTEGWWNDATSHLRGVSKHHGNVVNFVTRQFLDVFSPSNFPGMNPEVISTTMIEGGMNFINGWSNLIEDIIRHLNNKPPAGAEQYKVGQNVAVTSGKVVYRNHLIELIQYEPTTSTVYPEPILIVPAWIMKYYILDLSPNNSMVKFLVDKGHTVFMISWKNPTSEDKDLDLSDYAVYGVMDALKAINQIIPQEKVHTVGYCIGGTLLTMVAARMAAKGDDLLKTMTLFAAQTDFEEAGELQLFIDENQLTYIEDIMWEKGYLDGAQMAGAFSMLRSIDLVWSRIVYDYLLGKRQKMSDLMAWDYDTTRMPYKMHSQYLRYLFLNNDLVEGRLKIHNENINLADIKIPIFAVSTTKDHIAPWKSVYKIHYFTDSDITFVLANAGHNTGIVNVPGEPGRTYQMLTHKLEDKHLAPDVWVERAPHFQDSWWPAWEKWLAGYSGTKMKPPQMGNPEKEMRPICDAPGTYVLKK</sequence>
<dbReference type="InterPro" id="IPR029058">
    <property type="entry name" value="AB_hydrolase_fold"/>
</dbReference>
<dbReference type="InterPro" id="IPR022211">
    <property type="entry name" value="PHBC_N"/>
</dbReference>
<dbReference type="Pfam" id="PF12551">
    <property type="entry name" value="PHBC_N"/>
    <property type="match status" value="1"/>
</dbReference>
<feature type="domain" description="Poly-beta-hydroxybutyrate polymerase N-terminal" evidence="3">
    <location>
        <begin position="116"/>
        <end position="284"/>
    </location>
</feature>
<gene>
    <name evidence="5" type="primary">phbC_1</name>
    <name evidence="5" type="ORF">NCTC11370_01237</name>
</gene>
<dbReference type="GO" id="GO:0042619">
    <property type="term" value="P:poly-hydroxybutyrate biosynthetic process"/>
    <property type="evidence" value="ECO:0007669"/>
    <property type="project" value="InterPro"/>
</dbReference>
<dbReference type="InterPro" id="IPR051321">
    <property type="entry name" value="PHA/PHB_synthase"/>
</dbReference>
<dbReference type="PANTHER" id="PTHR36837:SF5">
    <property type="entry name" value="POLY-3-HYDROXYBUTYRATE SYNTHASE"/>
    <property type="match status" value="1"/>
</dbReference>
<dbReference type="PANTHER" id="PTHR36837">
    <property type="entry name" value="POLY(3-HYDROXYALKANOATE) POLYMERASE SUBUNIT PHAC"/>
    <property type="match status" value="1"/>
</dbReference>
<organism evidence="5 6">
    <name type="scientific">Fluoribacter dumoffii</name>
    <dbReference type="NCBI Taxonomy" id="463"/>
    <lineage>
        <taxon>Bacteria</taxon>
        <taxon>Pseudomonadati</taxon>
        <taxon>Pseudomonadota</taxon>
        <taxon>Gammaproteobacteria</taxon>
        <taxon>Legionellales</taxon>
        <taxon>Legionellaceae</taxon>
        <taxon>Fluoribacter</taxon>
    </lineage>
</organism>
<dbReference type="GO" id="GO:0016746">
    <property type="term" value="F:acyltransferase activity"/>
    <property type="evidence" value="ECO:0007669"/>
    <property type="project" value="UniProtKB-KW"/>
</dbReference>
<reference evidence="5 6" key="1">
    <citation type="submission" date="2018-06" db="EMBL/GenBank/DDBJ databases">
        <authorList>
            <consortium name="Pathogen Informatics"/>
            <person name="Doyle S."/>
        </authorList>
    </citation>
    <scope>NUCLEOTIDE SEQUENCE [LARGE SCALE GENOMIC DNA]</scope>
    <source>
        <strain evidence="5 6">NCTC11370</strain>
    </source>
</reference>
<keyword evidence="6" id="KW-1185">Reference proteome</keyword>
<keyword evidence="1 5" id="KW-0808">Transferase</keyword>
<dbReference type="SUPFAM" id="SSF53474">
    <property type="entry name" value="alpha/beta-Hydrolases"/>
    <property type="match status" value="1"/>
</dbReference>
<dbReference type="EC" id="2.3.1.-" evidence="5"/>
<dbReference type="Proteomes" id="UP000254554">
    <property type="component" value="Unassembled WGS sequence"/>
</dbReference>
<dbReference type="Pfam" id="PF07167">
    <property type="entry name" value="PhaC_N"/>
    <property type="match status" value="1"/>
</dbReference>
<evidence type="ECO:0000256" key="1">
    <source>
        <dbReference type="ARBA" id="ARBA00022679"/>
    </source>
</evidence>
<accession>A0A377G8N4</accession>
<evidence type="ECO:0000256" key="2">
    <source>
        <dbReference type="ARBA" id="ARBA00023315"/>
    </source>
</evidence>
<evidence type="ECO:0000259" key="4">
    <source>
        <dbReference type="Pfam" id="PF12551"/>
    </source>
</evidence>
<dbReference type="Gene3D" id="3.40.50.1820">
    <property type="entry name" value="alpha/beta hydrolase"/>
    <property type="match status" value="1"/>
</dbReference>
<keyword evidence="2 5" id="KW-0012">Acyltransferase</keyword>
<feature type="domain" description="Poly-beta-hydroxybutyrate polymerase N-terminal" evidence="4">
    <location>
        <begin position="42"/>
        <end position="79"/>
    </location>
</feature>
<dbReference type="InterPro" id="IPR010941">
    <property type="entry name" value="PhaC_N"/>
</dbReference>
<evidence type="ECO:0000259" key="3">
    <source>
        <dbReference type="Pfam" id="PF07167"/>
    </source>
</evidence>
<dbReference type="STRING" id="1094715.GCA_000236165_01183"/>
<dbReference type="EMBL" id="UGGT01000001">
    <property type="protein sequence ID" value="STO21175.1"/>
    <property type="molecule type" value="Genomic_DNA"/>
</dbReference>
<evidence type="ECO:0000313" key="5">
    <source>
        <dbReference type="EMBL" id="STO21175.1"/>
    </source>
</evidence>
<proteinExistence type="predicted"/>
<evidence type="ECO:0000313" key="6">
    <source>
        <dbReference type="Proteomes" id="UP000254554"/>
    </source>
</evidence>